<organism evidence="2 3">
    <name type="scientific">Phycisphaera mikurensis (strain NBRC 102666 / KCTC 22515 / FYK2301M01)</name>
    <dbReference type="NCBI Taxonomy" id="1142394"/>
    <lineage>
        <taxon>Bacteria</taxon>
        <taxon>Pseudomonadati</taxon>
        <taxon>Planctomycetota</taxon>
        <taxon>Phycisphaerae</taxon>
        <taxon>Phycisphaerales</taxon>
        <taxon>Phycisphaeraceae</taxon>
        <taxon>Phycisphaera</taxon>
    </lineage>
</organism>
<feature type="region of interest" description="Disordered" evidence="1">
    <location>
        <begin position="493"/>
        <end position="515"/>
    </location>
</feature>
<proteinExistence type="predicted"/>
<dbReference type="AlphaFoldDB" id="I0IBP9"/>
<evidence type="ECO:0008006" key="4">
    <source>
        <dbReference type="Google" id="ProtNLM"/>
    </source>
</evidence>
<keyword evidence="3" id="KW-1185">Reference proteome</keyword>
<gene>
    <name evidence="2" type="ordered locus">PSMK_05280</name>
</gene>
<dbReference type="STRING" id="1142394.PSMK_05280"/>
<dbReference type="KEGG" id="phm:PSMK_05280"/>
<sequence length="515" mass="51907">MRPRTPAADPAERPTAAALLAATPGPAASAALAAALPTAATREHEAMVAALLRRGEGGGRLALVRHLHRLGPRAAERVYAVPDHALDAAVRRAFGAGTDATRNALRLIAERRLCHLAYLVVDATSLPRPDLADEAAAVLVSLAGDAAPGSTEAATLAAAVDPAVAAWGRPAPRGAGGPVEGHGGLLTAFLLLAGEPSPLCEAAFAEPSHGALPPLRRRVAAAGGAAERGALLPLLAVEPLRSAALAGLARAARERPLRGVFPQPALLSEPAVAAALAAAAEPGSLCPRAWPAEASPTERRCLVDLVAALPLPPATRSRWVALALADPEPAVRAAALKLVVRDLAEAGDPALLAAAAALAASAATPEARLAARVVAAAPEARRGPHLAALHAAADPAVRAAAEDAEAAEAAQRLLAELDRLDGPARARALADCRARPGGERALRARLAPAADATPARRRALVALAAAMRTPAGSAPPLGRVEAADEAWAALEARLPDAGDPPPALRLPRMPGALAS</sequence>
<name>I0IBP9_PHYMF</name>
<evidence type="ECO:0000256" key="1">
    <source>
        <dbReference type="SAM" id="MobiDB-lite"/>
    </source>
</evidence>
<protein>
    <recommendedName>
        <fullName evidence="4">HEAT repeat-containing protein</fullName>
    </recommendedName>
</protein>
<dbReference type="HOGENOM" id="CLU_528790_0_0_0"/>
<evidence type="ECO:0000313" key="2">
    <source>
        <dbReference type="EMBL" id="BAM02687.1"/>
    </source>
</evidence>
<reference evidence="2 3" key="1">
    <citation type="submission" date="2012-02" db="EMBL/GenBank/DDBJ databases">
        <title>Complete genome sequence of Phycisphaera mikurensis NBRC 102666.</title>
        <authorList>
            <person name="Ankai A."/>
            <person name="Hosoyama A."/>
            <person name="Terui Y."/>
            <person name="Sekine M."/>
            <person name="Fukai R."/>
            <person name="Kato Y."/>
            <person name="Nakamura S."/>
            <person name="Yamada-Narita S."/>
            <person name="Kawakoshi A."/>
            <person name="Fukunaga Y."/>
            <person name="Yamazaki S."/>
            <person name="Fujita N."/>
        </authorList>
    </citation>
    <scope>NUCLEOTIDE SEQUENCE [LARGE SCALE GENOMIC DNA]</scope>
    <source>
        <strain evidence="3">NBRC 102666 / KCTC 22515 / FYK2301M01</strain>
    </source>
</reference>
<dbReference type="EMBL" id="AP012338">
    <property type="protein sequence ID" value="BAM02687.1"/>
    <property type="molecule type" value="Genomic_DNA"/>
</dbReference>
<dbReference type="RefSeq" id="WP_014435907.1">
    <property type="nucleotide sequence ID" value="NC_017080.1"/>
</dbReference>
<accession>I0IBP9</accession>
<dbReference type="Proteomes" id="UP000007881">
    <property type="component" value="Chromosome"/>
</dbReference>
<evidence type="ECO:0000313" key="3">
    <source>
        <dbReference type="Proteomes" id="UP000007881"/>
    </source>
</evidence>